<evidence type="ECO:0000313" key="5">
    <source>
        <dbReference type="EMBL" id="ESO08895.1"/>
    </source>
</evidence>
<dbReference type="Gene3D" id="2.30.29.30">
    <property type="entry name" value="Pleckstrin-homology domain (PH domain)/Phosphotyrosine-binding domain (PTB)"/>
    <property type="match status" value="1"/>
</dbReference>
<evidence type="ECO:0000313" key="6">
    <source>
        <dbReference type="EnsemblMetazoa" id="HelroP190655"/>
    </source>
</evidence>
<dbReference type="OrthoDB" id="6280400at2759"/>
<dbReference type="PANTHER" id="PTHR22692:SF33">
    <property type="entry name" value="MYOSIN"/>
    <property type="match status" value="1"/>
</dbReference>
<dbReference type="Pfam" id="PF21998">
    <property type="entry name" value="FERM_C1_MyoVII"/>
    <property type="match status" value="1"/>
</dbReference>
<dbReference type="GeneID" id="20211659"/>
<dbReference type="CTD" id="20211659"/>
<dbReference type="InterPro" id="IPR035963">
    <property type="entry name" value="FERM_2"/>
</dbReference>
<dbReference type="Gene3D" id="1.20.80.10">
    <property type="match status" value="1"/>
</dbReference>
<reference evidence="7" key="1">
    <citation type="submission" date="2012-12" db="EMBL/GenBank/DDBJ databases">
        <authorList>
            <person name="Hellsten U."/>
            <person name="Grimwood J."/>
            <person name="Chapman J.A."/>
            <person name="Shapiro H."/>
            <person name="Aerts A."/>
            <person name="Otillar R.P."/>
            <person name="Terry A.Y."/>
            <person name="Boore J.L."/>
            <person name="Simakov O."/>
            <person name="Marletaz F."/>
            <person name="Cho S.-J."/>
            <person name="Edsinger-Gonzales E."/>
            <person name="Havlak P."/>
            <person name="Kuo D.-H."/>
            <person name="Larsson T."/>
            <person name="Lv J."/>
            <person name="Arendt D."/>
            <person name="Savage R."/>
            <person name="Osoegawa K."/>
            <person name="de Jong P."/>
            <person name="Lindberg D.R."/>
            <person name="Seaver E.C."/>
            <person name="Weisblat D.A."/>
            <person name="Putnam N.H."/>
            <person name="Grigoriev I.V."/>
            <person name="Rokhsar D.S."/>
        </authorList>
    </citation>
    <scope>NUCLEOTIDE SEQUENCE</scope>
</reference>
<dbReference type="KEGG" id="hro:HELRODRAFT_190655"/>
<dbReference type="Gene3D" id="1.25.40.530">
    <property type="entry name" value="MyTH4 domain"/>
    <property type="match status" value="1"/>
</dbReference>
<dbReference type="SUPFAM" id="SSF54236">
    <property type="entry name" value="Ubiquitin-like"/>
    <property type="match status" value="1"/>
</dbReference>
<gene>
    <name evidence="6" type="primary">20211659</name>
    <name evidence="5" type="ORF">HELRODRAFT_190655</name>
</gene>
<reference evidence="6" key="3">
    <citation type="submission" date="2015-06" db="UniProtKB">
        <authorList>
            <consortium name="EnsemblMetazoa"/>
        </authorList>
    </citation>
    <scope>IDENTIFICATION</scope>
</reference>
<dbReference type="InterPro" id="IPR036028">
    <property type="entry name" value="SH3-like_dom_sf"/>
</dbReference>
<comment type="similarity">
    <text evidence="1">Belongs to the TRAFAC class myosin-kinesin ATPase superfamily. Myosin family.</text>
</comment>
<dbReference type="InterPro" id="IPR038185">
    <property type="entry name" value="MyTH4_dom_sf"/>
</dbReference>
<dbReference type="CDD" id="cd17092">
    <property type="entry name" value="FERM1_F1_Myosin-VII"/>
    <property type="match status" value="1"/>
</dbReference>
<accession>T1FS62</accession>
<evidence type="ECO:0000313" key="7">
    <source>
        <dbReference type="Proteomes" id="UP000015101"/>
    </source>
</evidence>
<dbReference type="eggNOG" id="KOG4229">
    <property type="taxonomic scope" value="Eukaryota"/>
</dbReference>
<dbReference type="InterPro" id="IPR029071">
    <property type="entry name" value="Ubiquitin-like_domsf"/>
</dbReference>
<dbReference type="PROSITE" id="PS51016">
    <property type="entry name" value="MYTH4"/>
    <property type="match status" value="1"/>
</dbReference>
<dbReference type="InterPro" id="IPR000857">
    <property type="entry name" value="MyTH4_dom"/>
</dbReference>
<dbReference type="SMART" id="SM00295">
    <property type="entry name" value="B41"/>
    <property type="match status" value="1"/>
</dbReference>
<dbReference type="Gene3D" id="3.10.20.90">
    <property type="entry name" value="Phosphatidylinositol 3-kinase Catalytic Subunit, Chain A, domain 1"/>
    <property type="match status" value="1"/>
</dbReference>
<organism evidence="6 7">
    <name type="scientific">Helobdella robusta</name>
    <name type="common">Californian leech</name>
    <dbReference type="NCBI Taxonomy" id="6412"/>
    <lineage>
        <taxon>Eukaryota</taxon>
        <taxon>Metazoa</taxon>
        <taxon>Spiralia</taxon>
        <taxon>Lophotrochozoa</taxon>
        <taxon>Annelida</taxon>
        <taxon>Clitellata</taxon>
        <taxon>Hirudinea</taxon>
        <taxon>Rhynchobdellida</taxon>
        <taxon>Glossiphoniidae</taxon>
        <taxon>Helobdella</taxon>
    </lineage>
</organism>
<keyword evidence="7" id="KW-1185">Reference proteome</keyword>
<dbReference type="PROSITE" id="PS50057">
    <property type="entry name" value="FERM_3"/>
    <property type="match status" value="1"/>
</dbReference>
<dbReference type="InterPro" id="IPR041793">
    <property type="entry name" value="MyoVII_FERM_C1"/>
</dbReference>
<dbReference type="SUPFAM" id="SSF50044">
    <property type="entry name" value="SH3-domain"/>
    <property type="match status" value="1"/>
</dbReference>
<sequence>MHFCAKGLTSIFPREIVSKNNSSYSSSNHNDMESEDNAESTFRHKLGLIPEEEEDLTEAFKARLGINKTDPLMNNDDNEINEIVVMNDVEKEATLSKFKFEKFIQENFKKGNSIAPTNHNNTNTPAVTTLSNQPLTESLLKSCEAQNLSQSAVVISNAIKLFCKDIKPFQKTPAIVNEPQTKEAKPGVKRFSMIKLFQNKNKSSSTSSSDEWSNNLEWQLNTIPDDDFEIMQFIICYGILNRVLRDEIYCQLCQQVSKNNRSEESVSSGWTLHTLCSGCFMPSKKLLRYYISFLNNFTNDTKWKDVSLQTKTLLHRTNMYGSRYHPPNSVEYQSVKSRKSIMLPVSLVDGMTLSIKSDSAMTASEMCHKISLAINLKDQFGFAVYISVEGKVSSLGNGLDHVMDAISECEQSLRIENKKDQTLKSGWHLFFGKELFTPWHDAEVDEKSTEIIYLQIIRSAMNGEFRFKSDEDLSRFVARRWYIENGREMNEKLLKSKLNDYLPKYIIKNLPNNENNWIQLIIQSFTKLGFNEEKIPRIQIKWSIVEGAQRKWPLQFAALFEAVKVAGPPVPNNELVIAISCRGVFMLEEPYKLINGVHYYEIIEVTCEKPTKDRGPCFNIMTIKGDNWSFVSPNAETITKLLCIFIDGLRKRSRWAVAIQEFILQDHSQSLLDSFHLVQGDVVELMDESEQKHLKDDWMYGKCERTNRCGSFPFDCIYIFPTSEKPPKAFLDIFSIMSKKDASTLPRKRATVVLGRDTLSKSKGFGVASLI</sequence>
<evidence type="ECO:0008006" key="8">
    <source>
        <dbReference type="Google" id="ProtNLM"/>
    </source>
</evidence>
<feature type="domain" description="FERM" evidence="3">
    <location>
        <begin position="341"/>
        <end position="656"/>
    </location>
</feature>
<reference evidence="5 7" key="2">
    <citation type="journal article" date="2013" name="Nature">
        <title>Insights into bilaterian evolution from three spiralian genomes.</title>
        <authorList>
            <person name="Simakov O."/>
            <person name="Marletaz F."/>
            <person name="Cho S.J."/>
            <person name="Edsinger-Gonzales E."/>
            <person name="Havlak P."/>
            <person name="Hellsten U."/>
            <person name="Kuo D.H."/>
            <person name="Larsson T."/>
            <person name="Lv J."/>
            <person name="Arendt D."/>
            <person name="Savage R."/>
            <person name="Osoegawa K."/>
            <person name="de Jong P."/>
            <person name="Grimwood J."/>
            <person name="Chapman J.A."/>
            <person name="Shapiro H."/>
            <person name="Aerts A."/>
            <person name="Otillar R.P."/>
            <person name="Terry A.Y."/>
            <person name="Boore J.L."/>
            <person name="Grigoriev I.V."/>
            <person name="Lindberg D.R."/>
            <person name="Seaver E.C."/>
            <person name="Weisblat D.A."/>
            <person name="Putnam N.H."/>
            <person name="Rokhsar D.S."/>
        </authorList>
    </citation>
    <scope>NUCLEOTIDE SEQUENCE</scope>
</reference>
<feature type="region of interest" description="Disordered" evidence="2">
    <location>
        <begin position="21"/>
        <end position="40"/>
    </location>
</feature>
<dbReference type="OMA" id="FAPWFEG"/>
<dbReference type="PANTHER" id="PTHR22692">
    <property type="entry name" value="MYOSIN VII, XV"/>
    <property type="match status" value="1"/>
</dbReference>
<dbReference type="EnsemblMetazoa" id="HelroT190655">
    <property type="protein sequence ID" value="HelroP190655"/>
    <property type="gene ID" value="HelroG190655"/>
</dbReference>
<dbReference type="InterPro" id="IPR019749">
    <property type="entry name" value="Band_41_domain"/>
</dbReference>
<dbReference type="Pfam" id="PF00784">
    <property type="entry name" value="MyTH4"/>
    <property type="match status" value="1"/>
</dbReference>
<evidence type="ECO:0000259" key="4">
    <source>
        <dbReference type="PROSITE" id="PS51016"/>
    </source>
</evidence>
<protein>
    <recommendedName>
        <fullName evidence="8">SH3 domain-containing protein</fullName>
    </recommendedName>
</protein>
<dbReference type="EMBL" id="KB096023">
    <property type="protein sequence ID" value="ESO08895.1"/>
    <property type="molecule type" value="Genomic_DNA"/>
</dbReference>
<dbReference type="SMART" id="SM00139">
    <property type="entry name" value="MyTH4"/>
    <property type="match status" value="1"/>
</dbReference>
<name>T1FS62_HELRO</name>
<dbReference type="Gene3D" id="2.30.30.40">
    <property type="entry name" value="SH3 Domains"/>
    <property type="match status" value="1"/>
</dbReference>
<dbReference type="InterPro" id="IPR011993">
    <property type="entry name" value="PH-like_dom_sf"/>
</dbReference>
<dbReference type="GO" id="GO:0005856">
    <property type="term" value="C:cytoskeleton"/>
    <property type="evidence" value="ECO:0007669"/>
    <property type="project" value="InterPro"/>
</dbReference>
<feature type="domain" description="MyTH4" evidence="4">
    <location>
        <begin position="130"/>
        <end position="336"/>
    </location>
</feature>
<dbReference type="InterPro" id="IPR051567">
    <property type="entry name" value="Unconventional_Myosin_ATPase"/>
</dbReference>
<dbReference type="Proteomes" id="UP000015101">
    <property type="component" value="Unassembled WGS sequence"/>
</dbReference>
<dbReference type="EMBL" id="AMQM01003103">
    <property type="status" value="NOT_ANNOTATED_CDS"/>
    <property type="molecule type" value="Genomic_DNA"/>
</dbReference>
<dbReference type="InterPro" id="IPR014352">
    <property type="entry name" value="FERM/acyl-CoA-bd_prot_sf"/>
</dbReference>
<evidence type="ECO:0000256" key="1">
    <source>
        <dbReference type="ARBA" id="ARBA00008314"/>
    </source>
</evidence>
<dbReference type="InParanoid" id="T1FS62"/>
<evidence type="ECO:0000256" key="2">
    <source>
        <dbReference type="SAM" id="MobiDB-lite"/>
    </source>
</evidence>
<dbReference type="InterPro" id="IPR000299">
    <property type="entry name" value="FERM_domain"/>
</dbReference>
<dbReference type="Pfam" id="PF21989">
    <property type="entry name" value="RA_2"/>
    <property type="match status" value="1"/>
</dbReference>
<proteinExistence type="inferred from homology"/>
<dbReference type="HOGENOM" id="CLU_362602_0_0_1"/>
<evidence type="ECO:0000259" key="3">
    <source>
        <dbReference type="PROSITE" id="PS50057"/>
    </source>
</evidence>
<dbReference type="AlphaFoldDB" id="T1FS62"/>
<dbReference type="RefSeq" id="XP_009012917.1">
    <property type="nucleotide sequence ID" value="XM_009014669.1"/>
</dbReference>
<dbReference type="SUPFAM" id="SSF47031">
    <property type="entry name" value="Second domain of FERM"/>
    <property type="match status" value="1"/>
</dbReference>
<dbReference type="STRING" id="6412.T1FS62"/>